<feature type="domain" description="Polysaccharide pyruvyl transferase" evidence="1">
    <location>
        <begin position="70"/>
        <end position="211"/>
    </location>
</feature>
<reference evidence="2 3" key="1">
    <citation type="submission" date="2014-11" db="EMBL/GenBank/DDBJ databases">
        <title>Draft Genome Sequence of Vibrio piscirenalis strains CECT 8603T and CECT 8604, two marine Gammaproteobacterium isolated from cultured gilthead sea bream (Sparus aurata).</title>
        <authorList>
            <person name="Arahal D.R."/>
            <person name="Rodrigo-Torres L."/>
            <person name="Lucena T."/>
            <person name="Pujalte M.J."/>
        </authorList>
    </citation>
    <scope>NUCLEOTIDE SEQUENCE [LARGE SCALE GENOMIC DNA]</scope>
    <source>
        <strain evidence="2 3">DCR 1-4-2</strain>
    </source>
</reference>
<evidence type="ECO:0000313" key="2">
    <source>
        <dbReference type="EMBL" id="KII81189.1"/>
    </source>
</evidence>
<sequence>MIFKENIRLNKSDFFFFINNIKNYLGLGGDSVSVWYFTKVKNVGDLVGPYIISNISKKPIKKNILGLRKHYLSVGSILEQATKNSTIWGSGLISSKQNVQVQINNVLLVRGYLTKNKILNGEFEDKIAVGDPALALPRFYTSPSKKKFKIGVIPHYVDFDDVTRSIQCDSTIVIDVRQEVEDFIDELVSCEYIFSSSLHGLIIADAYGVPNKWIKLSNKLDGDDFKFYDYYSVYPGRVVLPLVLNYDNLHHINDAFDLCSYQQDDLLVDSILRSFDYD</sequence>
<dbReference type="AlphaFoldDB" id="A0A0C2NQ51"/>
<dbReference type="EMBL" id="JTKH01000005">
    <property type="protein sequence ID" value="KII81189.1"/>
    <property type="molecule type" value="Genomic_DNA"/>
</dbReference>
<dbReference type="InterPro" id="IPR007345">
    <property type="entry name" value="Polysacch_pyruvyl_Trfase"/>
</dbReference>
<dbReference type="Proteomes" id="UP000031672">
    <property type="component" value="Unassembled WGS sequence"/>
</dbReference>
<evidence type="ECO:0000313" key="3">
    <source>
        <dbReference type="Proteomes" id="UP000031672"/>
    </source>
</evidence>
<accession>A0A0C2NQ51</accession>
<dbReference type="OrthoDB" id="9803627at2"/>
<organism evidence="2 3">
    <name type="scientific">Vibrio renipiscarius</name>
    <dbReference type="NCBI Taxonomy" id="1461322"/>
    <lineage>
        <taxon>Bacteria</taxon>
        <taxon>Pseudomonadati</taxon>
        <taxon>Pseudomonadota</taxon>
        <taxon>Gammaproteobacteria</taxon>
        <taxon>Vibrionales</taxon>
        <taxon>Vibrionaceae</taxon>
        <taxon>Vibrio</taxon>
    </lineage>
</organism>
<keyword evidence="3" id="KW-1185">Reference proteome</keyword>
<dbReference type="Pfam" id="PF04230">
    <property type="entry name" value="PS_pyruv_trans"/>
    <property type="match status" value="1"/>
</dbReference>
<name>A0A0C2NQ51_9VIBR</name>
<evidence type="ECO:0000259" key="1">
    <source>
        <dbReference type="Pfam" id="PF04230"/>
    </source>
</evidence>
<proteinExistence type="predicted"/>
<dbReference type="STRING" id="1461322.OJ16_02765"/>
<protein>
    <recommendedName>
        <fullName evidence="1">Polysaccharide pyruvyl transferase domain-containing protein</fullName>
    </recommendedName>
</protein>
<comment type="caution">
    <text evidence="2">The sequence shown here is derived from an EMBL/GenBank/DDBJ whole genome shotgun (WGS) entry which is preliminary data.</text>
</comment>
<dbReference type="RefSeq" id="WP_040987226.1">
    <property type="nucleotide sequence ID" value="NZ_JTKH01000005.1"/>
</dbReference>
<gene>
    <name evidence="2" type="ORF">OJ16_02765</name>
</gene>
<accession>A0A0C2JT23</accession>